<organism evidence="3">
    <name type="scientific">Fopius arisanus</name>
    <dbReference type="NCBI Taxonomy" id="64838"/>
    <lineage>
        <taxon>Eukaryota</taxon>
        <taxon>Metazoa</taxon>
        <taxon>Ecdysozoa</taxon>
        <taxon>Arthropoda</taxon>
        <taxon>Hexapoda</taxon>
        <taxon>Insecta</taxon>
        <taxon>Pterygota</taxon>
        <taxon>Neoptera</taxon>
        <taxon>Endopterygota</taxon>
        <taxon>Hymenoptera</taxon>
        <taxon>Apocrita</taxon>
        <taxon>Ichneumonoidea</taxon>
        <taxon>Braconidae</taxon>
        <taxon>Opiinae</taxon>
        <taxon>Fopius</taxon>
    </lineage>
</organism>
<feature type="coiled-coil region" evidence="1">
    <location>
        <begin position="150"/>
        <end position="184"/>
    </location>
</feature>
<accession>A0A0C9RVC2</accession>
<evidence type="ECO:0000256" key="1">
    <source>
        <dbReference type="SAM" id="Coils"/>
    </source>
</evidence>
<feature type="compositionally biased region" description="Polar residues" evidence="2">
    <location>
        <begin position="357"/>
        <end position="366"/>
    </location>
</feature>
<dbReference type="EMBL" id="GBYB01012825">
    <property type="protein sequence ID" value="JAG82592.1"/>
    <property type="molecule type" value="Transcribed_RNA"/>
</dbReference>
<dbReference type="AlphaFoldDB" id="A0A0C9RVC2"/>
<protein>
    <submittedName>
        <fullName evidence="3">SHE3 protein</fullName>
    </submittedName>
</protein>
<sequence length="374" mass="43630">MRKRITKSGQKVTTKFLRRFTKSSKSLGTPGGDSNGPSQRDMQNISSNVEISKAQLNEITPDEVIRLRQQVRELTEKITRVENENQVKDVHLENLRSDNERIVLEIKKQQRCNRNLKQQLDDERFFYEKEKEHFSQEMERHRIKCAGSTSKLHLQQYRELERMREALQEENKEIREELLVKNQTTYNLCIKFLRMKDARDVMRVKLDCLLRDHLHVIAEMMEKLDEAREELNIIVAEKFQDPLPISKAKFLQVVQRNSRLVYENATLKVHIQQLTLNIEKLKSHSQKPKLIDVDTRTIAKLSVCSSKKRSNGRGDFVQLPCKHESSKLLKNSQEPKKSHRIKTERKCSEPGIIAKFSTGNAQNTPRGTDECAGT</sequence>
<evidence type="ECO:0000313" key="3">
    <source>
        <dbReference type="EMBL" id="JAG82592.1"/>
    </source>
</evidence>
<gene>
    <name evidence="3" type="primary">SHE3</name>
    <name evidence="3" type="ORF">g.10715</name>
</gene>
<reference evidence="3" key="1">
    <citation type="submission" date="2015-01" db="EMBL/GenBank/DDBJ databases">
        <title>Transcriptome Assembly of Fopius arisanus.</title>
        <authorList>
            <person name="Geib S."/>
        </authorList>
    </citation>
    <scope>NUCLEOTIDE SEQUENCE</scope>
</reference>
<evidence type="ECO:0000256" key="2">
    <source>
        <dbReference type="SAM" id="MobiDB-lite"/>
    </source>
</evidence>
<name>A0A0C9RVC2_9HYME</name>
<proteinExistence type="predicted"/>
<feature type="coiled-coil region" evidence="1">
    <location>
        <begin position="210"/>
        <end position="237"/>
    </location>
</feature>
<feature type="region of interest" description="Disordered" evidence="2">
    <location>
        <begin position="18"/>
        <end position="42"/>
    </location>
</feature>
<keyword evidence="1" id="KW-0175">Coiled coil</keyword>
<feature type="region of interest" description="Disordered" evidence="2">
    <location>
        <begin position="352"/>
        <end position="374"/>
    </location>
</feature>